<gene>
    <name evidence="1" type="ORF">HKD42_03005</name>
</gene>
<dbReference type="Pfam" id="PF06945">
    <property type="entry name" value="DUF1289"/>
    <property type="match status" value="1"/>
</dbReference>
<sequence length="60" mass="6583">MDSPCNTICKIDDRTGWCIGCARHLDEIAEWSSASHARKQQILDSLPARLAVLNGPESSD</sequence>
<dbReference type="InterPro" id="IPR010710">
    <property type="entry name" value="DUF1289"/>
</dbReference>
<dbReference type="Proteomes" id="UP000561181">
    <property type="component" value="Unassembled WGS sequence"/>
</dbReference>
<organism evidence="1 2">
    <name type="scientific">Pontixanthobacter rizhaonensis</name>
    <dbReference type="NCBI Taxonomy" id="2730337"/>
    <lineage>
        <taxon>Bacteria</taxon>
        <taxon>Pseudomonadati</taxon>
        <taxon>Pseudomonadota</taxon>
        <taxon>Alphaproteobacteria</taxon>
        <taxon>Sphingomonadales</taxon>
        <taxon>Erythrobacteraceae</taxon>
        <taxon>Pontixanthobacter</taxon>
    </lineage>
</organism>
<proteinExistence type="predicted"/>
<comment type="caution">
    <text evidence="1">The sequence shown here is derived from an EMBL/GenBank/DDBJ whole genome shotgun (WGS) entry which is preliminary data.</text>
</comment>
<accession>A0A848QN97</accession>
<dbReference type="AlphaFoldDB" id="A0A848QN97"/>
<dbReference type="EMBL" id="JABCRE010000002">
    <property type="protein sequence ID" value="NMW31026.1"/>
    <property type="molecule type" value="Genomic_DNA"/>
</dbReference>
<dbReference type="PANTHER" id="PTHR35175:SF2">
    <property type="entry name" value="DUF1289 DOMAIN-CONTAINING PROTEIN"/>
    <property type="match status" value="1"/>
</dbReference>
<keyword evidence="2" id="KW-1185">Reference proteome</keyword>
<protein>
    <submittedName>
        <fullName evidence="1">DUF1289 domain-containing protein</fullName>
    </submittedName>
</protein>
<evidence type="ECO:0000313" key="2">
    <source>
        <dbReference type="Proteomes" id="UP000561181"/>
    </source>
</evidence>
<name>A0A848QN97_9SPHN</name>
<evidence type="ECO:0000313" key="1">
    <source>
        <dbReference type="EMBL" id="NMW31026.1"/>
    </source>
</evidence>
<reference evidence="1 2" key="1">
    <citation type="submission" date="2020-04" db="EMBL/GenBank/DDBJ databases">
        <authorList>
            <person name="Liu A."/>
        </authorList>
    </citation>
    <scope>NUCLEOTIDE SEQUENCE [LARGE SCALE GENOMIC DNA]</scope>
    <source>
        <strain evidence="1 2">RZ02</strain>
    </source>
</reference>
<dbReference type="RefSeq" id="WP_170010168.1">
    <property type="nucleotide sequence ID" value="NZ_JABCRE010000002.1"/>
</dbReference>
<dbReference type="PANTHER" id="PTHR35175">
    <property type="entry name" value="DUF1289 DOMAIN-CONTAINING PROTEIN"/>
    <property type="match status" value="1"/>
</dbReference>